<proteinExistence type="predicted"/>
<evidence type="ECO:0000256" key="1">
    <source>
        <dbReference type="SAM" id="MobiDB-lite"/>
    </source>
</evidence>
<name>A0AA38X0N9_9EURO</name>
<sequence length="417" mass="45415">MAEILRRLQDDPVGFLMGGPTDAEVEQFFDAQPTFDLPSRSGADEVEAAIPERSAVMGERLDLSDPTVTAYSPAESAVVESNVAESAMPACVNTTSSSSSTFLDGSPDELQKICLLMLKLLRRKKIRVMQPFLMELAASMDEDVDGIGRMLQEIRTSERLAQALGDSVNQETKQEHRTLQEEISARKLAKKERKRAKTKLRKIRAMGNPPSAVTKRVTQSGAVTKAQRVITRPSVAAQPRVKSRVQRLGSVKYAPLTANFNSRMQAATVPGRPDVDMTDELHDSFDKNANFVPLVAPKFVPTVEGAAGDVDTDMISDISKQQFGGGKSPEDIHEQSAVFVPDRHMNPERLRALLGPKATDSSRGVASGRGFQPLTDTSKAMRKPAVQGPSDTSLPGQIEFDVARALTTREMAPDDVL</sequence>
<dbReference type="EMBL" id="JAPDRK010000018">
    <property type="protein sequence ID" value="KAJ9604632.1"/>
    <property type="molecule type" value="Genomic_DNA"/>
</dbReference>
<protein>
    <submittedName>
        <fullName evidence="2">Uncharacterized protein</fullName>
    </submittedName>
</protein>
<feature type="region of interest" description="Disordered" evidence="1">
    <location>
        <begin position="357"/>
        <end position="395"/>
    </location>
</feature>
<evidence type="ECO:0000313" key="3">
    <source>
        <dbReference type="Proteomes" id="UP001172673"/>
    </source>
</evidence>
<evidence type="ECO:0000313" key="2">
    <source>
        <dbReference type="EMBL" id="KAJ9604632.1"/>
    </source>
</evidence>
<gene>
    <name evidence="2" type="ORF">H2200_010746</name>
</gene>
<comment type="caution">
    <text evidence="2">The sequence shown here is derived from an EMBL/GenBank/DDBJ whole genome shotgun (WGS) entry which is preliminary data.</text>
</comment>
<dbReference type="AlphaFoldDB" id="A0AA38X0N9"/>
<reference evidence="2" key="1">
    <citation type="submission" date="2022-10" db="EMBL/GenBank/DDBJ databases">
        <title>Culturing micro-colonial fungi from biological soil crusts in the Mojave desert and describing Neophaeococcomyces mojavensis, and introducing the new genera and species Taxawa tesnikishii.</title>
        <authorList>
            <person name="Kurbessoian T."/>
            <person name="Stajich J.E."/>
        </authorList>
    </citation>
    <scope>NUCLEOTIDE SEQUENCE</scope>
    <source>
        <strain evidence="2">TK_41</strain>
    </source>
</reference>
<accession>A0AA38X0N9</accession>
<keyword evidence="3" id="KW-1185">Reference proteome</keyword>
<dbReference type="Proteomes" id="UP001172673">
    <property type="component" value="Unassembled WGS sequence"/>
</dbReference>
<organism evidence="2 3">
    <name type="scientific">Cladophialophora chaetospira</name>
    <dbReference type="NCBI Taxonomy" id="386627"/>
    <lineage>
        <taxon>Eukaryota</taxon>
        <taxon>Fungi</taxon>
        <taxon>Dikarya</taxon>
        <taxon>Ascomycota</taxon>
        <taxon>Pezizomycotina</taxon>
        <taxon>Eurotiomycetes</taxon>
        <taxon>Chaetothyriomycetidae</taxon>
        <taxon>Chaetothyriales</taxon>
        <taxon>Herpotrichiellaceae</taxon>
        <taxon>Cladophialophora</taxon>
    </lineage>
</organism>